<evidence type="ECO:0000256" key="13">
    <source>
        <dbReference type="ARBA" id="ARBA00023319"/>
    </source>
</evidence>
<evidence type="ECO:0000256" key="3">
    <source>
        <dbReference type="ARBA" id="ARBA00022692"/>
    </source>
</evidence>
<dbReference type="InterPro" id="IPR000157">
    <property type="entry name" value="TIR_dom"/>
</dbReference>
<dbReference type="InterPro" id="IPR041416">
    <property type="entry name" value="IL-1RAcP-like_ig"/>
</dbReference>
<dbReference type="PROSITE" id="PS50835">
    <property type="entry name" value="IG_LIKE"/>
    <property type="match status" value="1"/>
</dbReference>
<organism evidence="18 19">
    <name type="scientific">Ornithorhynchus anatinus</name>
    <name type="common">Duckbill platypus</name>
    <dbReference type="NCBI Taxonomy" id="9258"/>
    <lineage>
        <taxon>Eukaryota</taxon>
        <taxon>Metazoa</taxon>
        <taxon>Chordata</taxon>
        <taxon>Craniata</taxon>
        <taxon>Vertebrata</taxon>
        <taxon>Euteleostomi</taxon>
        <taxon>Mammalia</taxon>
        <taxon>Monotremata</taxon>
        <taxon>Ornithorhynchidae</taxon>
        <taxon>Ornithorhynchus</taxon>
    </lineage>
</organism>
<dbReference type="InterPro" id="IPR013783">
    <property type="entry name" value="Ig-like_fold"/>
</dbReference>
<reference evidence="18 19" key="1">
    <citation type="journal article" date="2008" name="Nature">
        <title>Genome analysis of the platypus reveals unique signatures of evolution.</title>
        <authorList>
            <person name="Warren W.C."/>
            <person name="Hillier L.W."/>
            <person name="Marshall Graves J.A."/>
            <person name="Birney E."/>
            <person name="Ponting C.P."/>
            <person name="Grutzner F."/>
            <person name="Belov K."/>
            <person name="Miller W."/>
            <person name="Clarke L."/>
            <person name="Chinwalla A.T."/>
            <person name="Yang S.P."/>
            <person name="Heger A."/>
            <person name="Locke D.P."/>
            <person name="Miethke P."/>
            <person name="Waters P.D."/>
            <person name="Veyrunes F."/>
            <person name="Fulton L."/>
            <person name="Fulton B."/>
            <person name="Graves T."/>
            <person name="Wallis J."/>
            <person name="Puente X.S."/>
            <person name="Lopez-Otin C."/>
            <person name="Ordonez G.R."/>
            <person name="Eichler E.E."/>
            <person name="Chen L."/>
            <person name="Cheng Z."/>
            <person name="Deakin J.E."/>
            <person name="Alsop A."/>
            <person name="Thompson K."/>
            <person name="Kirby P."/>
            <person name="Papenfuss A.T."/>
            <person name="Wakefield M.J."/>
            <person name="Olender T."/>
            <person name="Lancet D."/>
            <person name="Huttley G.A."/>
            <person name="Smit A.F."/>
            <person name="Pask A."/>
            <person name="Temple-Smith P."/>
            <person name="Batzer M.A."/>
            <person name="Walker J.A."/>
            <person name="Konkel M.K."/>
            <person name="Harris R.S."/>
            <person name="Whittington C.M."/>
            <person name="Wong E.S."/>
            <person name="Gemmell N.J."/>
            <person name="Buschiazzo E."/>
            <person name="Vargas Jentzsch I.M."/>
            <person name="Merkel A."/>
            <person name="Schmitz J."/>
            <person name="Zemann A."/>
            <person name="Churakov G."/>
            <person name="Kriegs J.O."/>
            <person name="Brosius J."/>
            <person name="Murchison E.P."/>
            <person name="Sachidanandam R."/>
            <person name="Smith C."/>
            <person name="Hannon G.J."/>
            <person name="Tsend-Ayush E."/>
            <person name="McMillan D."/>
            <person name="Attenborough R."/>
            <person name="Rens W."/>
            <person name="Ferguson-Smith M."/>
            <person name="Lefevre C.M."/>
            <person name="Sharp J.A."/>
            <person name="Nicholas K.R."/>
            <person name="Ray D.A."/>
            <person name="Kube M."/>
            <person name="Reinhardt R."/>
            <person name="Pringle T.H."/>
            <person name="Taylor J."/>
            <person name="Jones R.C."/>
            <person name="Nixon B."/>
            <person name="Dacheux J.L."/>
            <person name="Niwa H."/>
            <person name="Sekita Y."/>
            <person name="Huang X."/>
            <person name="Stark A."/>
            <person name="Kheradpour P."/>
            <person name="Kellis M."/>
            <person name="Flicek P."/>
            <person name="Chen Y."/>
            <person name="Webber C."/>
            <person name="Hardison R."/>
            <person name="Nelson J."/>
            <person name="Hallsworth-Pepin K."/>
            <person name="Delehaunty K."/>
            <person name="Markovic C."/>
            <person name="Minx P."/>
            <person name="Feng Y."/>
            <person name="Kremitzki C."/>
            <person name="Mitreva M."/>
            <person name="Glasscock J."/>
            <person name="Wylie T."/>
            <person name="Wohldmann P."/>
            <person name="Thiru P."/>
            <person name="Nhan M.N."/>
            <person name="Pohl C.S."/>
            <person name="Smith S.M."/>
            <person name="Hou S."/>
            <person name="Nefedov M."/>
            <person name="de Jong P.J."/>
            <person name="Renfree M.B."/>
            <person name="Mardis E.R."/>
            <person name="Wilson R.K."/>
        </authorList>
    </citation>
    <scope>NUCLEOTIDE SEQUENCE [LARGE SCALE GENOMIC DNA]</scope>
    <source>
        <strain evidence="18 19">Glennie</strain>
    </source>
</reference>
<evidence type="ECO:0000256" key="12">
    <source>
        <dbReference type="ARBA" id="ARBA00023180"/>
    </source>
</evidence>
<protein>
    <submittedName>
        <fullName evidence="18">Interleukin 18 receptor accessory protein</fullName>
    </submittedName>
</protein>
<feature type="domain" description="TIR" evidence="16">
    <location>
        <begin position="358"/>
        <end position="511"/>
    </location>
</feature>
<comment type="subcellular location">
    <subcellularLocation>
        <location evidence="1">Membrane</location>
        <topology evidence="1">Single-pass type I membrane protein</topology>
    </subcellularLocation>
</comment>
<dbReference type="Proteomes" id="UP000002279">
    <property type="component" value="Chromosome 2"/>
</dbReference>
<dbReference type="Gene3D" id="2.60.40.10">
    <property type="entry name" value="Immunoglobulins"/>
    <property type="match status" value="3"/>
</dbReference>
<evidence type="ECO:0000256" key="8">
    <source>
        <dbReference type="ARBA" id="ARBA00023027"/>
    </source>
</evidence>
<dbReference type="GO" id="GO:0007165">
    <property type="term" value="P:signal transduction"/>
    <property type="evidence" value="ECO:0007669"/>
    <property type="project" value="InterPro"/>
</dbReference>
<evidence type="ECO:0000256" key="9">
    <source>
        <dbReference type="ARBA" id="ARBA00023136"/>
    </source>
</evidence>
<dbReference type="InterPro" id="IPR035897">
    <property type="entry name" value="Toll_tir_struct_dom_sf"/>
</dbReference>
<dbReference type="Ensembl" id="ENSOANT00000064132.1">
    <property type="protein sequence ID" value="ENSOANP00000039541.1"/>
    <property type="gene ID" value="ENSOANG00000012240.3"/>
</dbReference>
<dbReference type="Bgee" id="ENSOANG00000012240">
    <property type="expression patterns" value="Expressed in ovary"/>
</dbReference>
<keyword evidence="10" id="KW-1015">Disulfide bond</keyword>
<dbReference type="SMART" id="SM00409">
    <property type="entry name" value="IG"/>
    <property type="match status" value="3"/>
</dbReference>
<dbReference type="PANTHER" id="PTHR11890">
    <property type="entry name" value="INTERLEUKIN-1 RECEPTOR FAMILY MEMBER"/>
    <property type="match status" value="1"/>
</dbReference>
<dbReference type="Pfam" id="PF01582">
    <property type="entry name" value="TIR"/>
    <property type="match status" value="1"/>
</dbReference>
<keyword evidence="9" id="KW-0472">Membrane</keyword>
<dbReference type="SUPFAM" id="SSF48726">
    <property type="entry name" value="Immunoglobulin"/>
    <property type="match status" value="2"/>
</dbReference>
<gene>
    <name evidence="18" type="primary">IL18RAP</name>
</gene>
<evidence type="ECO:0000256" key="15">
    <source>
        <dbReference type="SAM" id="SignalP"/>
    </source>
</evidence>
<keyword evidence="6" id="KW-0378">Hydrolase</keyword>
<evidence type="ECO:0000256" key="14">
    <source>
        <dbReference type="SAM" id="MobiDB-lite"/>
    </source>
</evidence>
<keyword evidence="7" id="KW-1133">Transmembrane helix</keyword>
<evidence type="ECO:0000256" key="7">
    <source>
        <dbReference type="ARBA" id="ARBA00022989"/>
    </source>
</evidence>
<dbReference type="PANTHER" id="PTHR11890:SF23">
    <property type="entry name" value="INTERLEUKIN-18 RECEPTOR ACCESSORY PROTEIN"/>
    <property type="match status" value="1"/>
</dbReference>
<evidence type="ECO:0000259" key="16">
    <source>
        <dbReference type="PROSITE" id="PS50104"/>
    </source>
</evidence>
<dbReference type="SMART" id="SM00255">
    <property type="entry name" value="TIR"/>
    <property type="match status" value="1"/>
</dbReference>
<dbReference type="InterPro" id="IPR015621">
    <property type="entry name" value="IL-1_rcpt_fam"/>
</dbReference>
<dbReference type="Gene3D" id="3.40.50.10140">
    <property type="entry name" value="Toll/interleukin-1 receptor homology (TIR) domain"/>
    <property type="match status" value="1"/>
</dbReference>
<dbReference type="FunFam" id="3.40.50.10140:FF:000002">
    <property type="entry name" value="Interleukin 1 receptor accessory protein"/>
    <property type="match status" value="1"/>
</dbReference>
<keyword evidence="4 15" id="KW-0732">Signal</keyword>
<proteinExistence type="inferred from homology"/>
<evidence type="ECO:0000256" key="5">
    <source>
        <dbReference type="ARBA" id="ARBA00022737"/>
    </source>
</evidence>
<reference evidence="18" key="3">
    <citation type="submission" date="2025-09" db="UniProtKB">
        <authorList>
            <consortium name="Ensembl"/>
        </authorList>
    </citation>
    <scope>IDENTIFICATION</scope>
    <source>
        <strain evidence="18">Glennie</strain>
    </source>
</reference>
<evidence type="ECO:0000256" key="11">
    <source>
        <dbReference type="ARBA" id="ARBA00023170"/>
    </source>
</evidence>
<sequence length="555" mass="63122">MFCGGWILFFLATGAGTEKLDWADCPHDGPAWRYRAMAEEKFYLFCAEPPHGQSPLLHKDVPALRQGMCHEKKCNHSAVRWFQQLQNSKDPQDISGMKGPDIKQERNALCFRAVKSEDAGLYFCTIRSPAGRSSCVKMILDVQPKSKSPCWGSGPNLVDFLIGSQNSISCPGFHCQHDSLKSAVKWYRIEKPFSLPIENSRVHLKETYKDHRGTYVCDYVQSNNSSWWTVRSVVQVRTVVAFTEMKPDILEPIEKTLEVELGKPFAINCTVRFGFQNSSLPPQLVEWYADDKEPLLQKETCKLTSTEELKICKEVRLIKVTPKDLHRTFRCFAQNANGKVVQVIQLKKKLPRKKGDRKEFDAFVSYAKSDSSESSDSLPLSEESFALDFLPSVLENKYGYKLCLFERDMLPGGAYTDDIVTVIKQSRRGIFILSPNYFSGPSIFELQAAVNCALGDETLKLILIKFHPFKEPAHLPHLVKKALSVLPMIPWKGLKSASANSRFWSSVRYHMPVKNSRRLRSTELKIFPRKDSHEEKPLKETHGTDKGDKEGTQRS</sequence>
<dbReference type="GO" id="GO:0016020">
    <property type="term" value="C:membrane"/>
    <property type="evidence" value="ECO:0007669"/>
    <property type="project" value="UniProtKB-SubCell"/>
</dbReference>
<reference evidence="18" key="2">
    <citation type="submission" date="2025-08" db="UniProtKB">
        <authorList>
            <consortium name="Ensembl"/>
        </authorList>
    </citation>
    <scope>IDENTIFICATION</scope>
    <source>
        <strain evidence="18">Glennie</strain>
    </source>
</reference>
<dbReference type="InterPro" id="IPR007110">
    <property type="entry name" value="Ig-like_dom"/>
</dbReference>
<dbReference type="InterPro" id="IPR003599">
    <property type="entry name" value="Ig_sub"/>
</dbReference>
<feature type="chain" id="PRO_5026002178" evidence="15">
    <location>
        <begin position="18"/>
        <end position="555"/>
    </location>
</feature>
<feature type="region of interest" description="Disordered" evidence="14">
    <location>
        <begin position="524"/>
        <end position="555"/>
    </location>
</feature>
<keyword evidence="19" id="KW-1185">Reference proteome</keyword>
<evidence type="ECO:0000256" key="1">
    <source>
        <dbReference type="ARBA" id="ARBA00004479"/>
    </source>
</evidence>
<dbReference type="GO" id="GO:0016787">
    <property type="term" value="F:hydrolase activity"/>
    <property type="evidence" value="ECO:0007669"/>
    <property type="project" value="UniProtKB-KW"/>
</dbReference>
<keyword evidence="12" id="KW-0325">Glycoprotein</keyword>
<dbReference type="FunFam" id="2.60.40.10:FF:000284">
    <property type="entry name" value="interleukin-1 receptor accessory protein-like 1"/>
    <property type="match status" value="1"/>
</dbReference>
<evidence type="ECO:0000313" key="18">
    <source>
        <dbReference type="Ensembl" id="ENSOANP00000039541.1"/>
    </source>
</evidence>
<dbReference type="Pfam" id="PF18452">
    <property type="entry name" value="Ig_6"/>
    <property type="match status" value="1"/>
</dbReference>
<keyword evidence="13" id="KW-0393">Immunoglobulin domain</keyword>
<keyword evidence="11" id="KW-0675">Receptor</keyword>
<evidence type="ECO:0000259" key="17">
    <source>
        <dbReference type="PROSITE" id="PS50835"/>
    </source>
</evidence>
<feature type="domain" description="Ig-like" evidence="17">
    <location>
        <begin position="247"/>
        <end position="342"/>
    </location>
</feature>
<dbReference type="AlphaFoldDB" id="A0A6I8NFQ3"/>
<dbReference type="SUPFAM" id="SSF52200">
    <property type="entry name" value="Toll/Interleukin receptor TIR domain"/>
    <property type="match status" value="1"/>
</dbReference>
<feature type="signal peptide" evidence="15">
    <location>
        <begin position="1"/>
        <end position="17"/>
    </location>
</feature>
<evidence type="ECO:0000256" key="10">
    <source>
        <dbReference type="ARBA" id="ARBA00023157"/>
    </source>
</evidence>
<evidence type="ECO:0000256" key="4">
    <source>
        <dbReference type="ARBA" id="ARBA00022729"/>
    </source>
</evidence>
<dbReference type="PRINTS" id="PR01537">
    <property type="entry name" value="INTRLKN1R1F"/>
</dbReference>
<keyword evidence="5" id="KW-0677">Repeat</keyword>
<keyword evidence="8" id="KW-0520">NAD</keyword>
<keyword evidence="3" id="KW-0812">Transmembrane</keyword>
<evidence type="ECO:0000313" key="19">
    <source>
        <dbReference type="Proteomes" id="UP000002279"/>
    </source>
</evidence>
<dbReference type="FunFam" id="2.60.40.10:FF:001504">
    <property type="entry name" value="Interleukin 18 receptor accessory protein"/>
    <property type="match status" value="1"/>
</dbReference>
<dbReference type="FunFam" id="2.60.40.10:FF:002876">
    <property type="entry name" value="Uncharacterized protein"/>
    <property type="match status" value="1"/>
</dbReference>
<evidence type="ECO:0000256" key="2">
    <source>
        <dbReference type="ARBA" id="ARBA00009752"/>
    </source>
</evidence>
<comment type="similarity">
    <text evidence="2">Belongs to the interleukin-1 receptor family.</text>
</comment>
<dbReference type="GeneTree" id="ENSGT01090000259985"/>
<accession>A0A6I8NFQ3</accession>
<name>A0A6I8NFQ3_ORNAN</name>
<dbReference type="PROSITE" id="PS50104">
    <property type="entry name" value="TIR"/>
    <property type="match status" value="1"/>
</dbReference>
<dbReference type="InterPro" id="IPR036179">
    <property type="entry name" value="Ig-like_dom_sf"/>
</dbReference>
<evidence type="ECO:0000256" key="6">
    <source>
        <dbReference type="ARBA" id="ARBA00022801"/>
    </source>
</evidence>